<dbReference type="GO" id="GO:0016071">
    <property type="term" value="P:mRNA metabolic process"/>
    <property type="evidence" value="ECO:0007669"/>
    <property type="project" value="UniProtKB-ARBA"/>
</dbReference>
<dbReference type="Pfam" id="PF15365">
    <property type="entry name" value="PNRC"/>
    <property type="match status" value="1"/>
</dbReference>
<feature type="compositionally biased region" description="Basic and acidic residues" evidence="1">
    <location>
        <begin position="86"/>
        <end position="98"/>
    </location>
</feature>
<dbReference type="EMBL" id="JH711582">
    <property type="protein sequence ID" value="EIW78324.1"/>
    <property type="molecule type" value="Genomic_DNA"/>
</dbReference>
<name>A0A5M3MHR0_CONPW</name>
<dbReference type="OrthoDB" id="3226344at2759"/>
<feature type="region of interest" description="Disordered" evidence="1">
    <location>
        <begin position="1"/>
        <end position="248"/>
    </location>
</feature>
<feature type="compositionally biased region" description="Polar residues" evidence="1">
    <location>
        <begin position="123"/>
        <end position="136"/>
    </location>
</feature>
<dbReference type="OMA" id="EGVFAMS"/>
<dbReference type="InterPro" id="IPR028322">
    <property type="entry name" value="PNRC-like_rgn"/>
</dbReference>
<feature type="compositionally biased region" description="Low complexity" evidence="1">
    <location>
        <begin position="213"/>
        <end position="228"/>
    </location>
</feature>
<evidence type="ECO:0000313" key="2">
    <source>
        <dbReference type="EMBL" id="EIW78324.1"/>
    </source>
</evidence>
<dbReference type="AlphaFoldDB" id="A0A5M3MHR0"/>
<protein>
    <submittedName>
        <fullName evidence="2">Uncharacterized protein</fullName>
    </submittedName>
</protein>
<reference evidence="3" key="1">
    <citation type="journal article" date="2012" name="Science">
        <title>The Paleozoic origin of enzymatic lignin decomposition reconstructed from 31 fungal genomes.</title>
        <authorList>
            <person name="Floudas D."/>
            <person name="Binder M."/>
            <person name="Riley R."/>
            <person name="Barry K."/>
            <person name="Blanchette R.A."/>
            <person name="Henrissat B."/>
            <person name="Martinez A.T."/>
            <person name="Otillar R."/>
            <person name="Spatafora J.W."/>
            <person name="Yadav J.S."/>
            <person name="Aerts A."/>
            <person name="Benoit I."/>
            <person name="Boyd A."/>
            <person name="Carlson A."/>
            <person name="Copeland A."/>
            <person name="Coutinho P.M."/>
            <person name="de Vries R.P."/>
            <person name="Ferreira P."/>
            <person name="Findley K."/>
            <person name="Foster B."/>
            <person name="Gaskell J."/>
            <person name="Glotzer D."/>
            <person name="Gorecki P."/>
            <person name="Heitman J."/>
            <person name="Hesse C."/>
            <person name="Hori C."/>
            <person name="Igarashi K."/>
            <person name="Jurgens J.A."/>
            <person name="Kallen N."/>
            <person name="Kersten P."/>
            <person name="Kohler A."/>
            <person name="Kuees U."/>
            <person name="Kumar T.K.A."/>
            <person name="Kuo A."/>
            <person name="LaButti K."/>
            <person name="Larrondo L.F."/>
            <person name="Lindquist E."/>
            <person name="Ling A."/>
            <person name="Lombard V."/>
            <person name="Lucas S."/>
            <person name="Lundell T."/>
            <person name="Martin R."/>
            <person name="McLaughlin D.J."/>
            <person name="Morgenstern I."/>
            <person name="Morin E."/>
            <person name="Murat C."/>
            <person name="Nagy L.G."/>
            <person name="Nolan M."/>
            <person name="Ohm R.A."/>
            <person name="Patyshakuliyeva A."/>
            <person name="Rokas A."/>
            <person name="Ruiz-Duenas F.J."/>
            <person name="Sabat G."/>
            <person name="Salamov A."/>
            <person name="Samejima M."/>
            <person name="Schmutz J."/>
            <person name="Slot J.C."/>
            <person name="St John F."/>
            <person name="Stenlid J."/>
            <person name="Sun H."/>
            <person name="Sun S."/>
            <person name="Syed K."/>
            <person name="Tsang A."/>
            <person name="Wiebenga A."/>
            <person name="Young D."/>
            <person name="Pisabarro A."/>
            <person name="Eastwood D.C."/>
            <person name="Martin F."/>
            <person name="Cullen D."/>
            <person name="Grigoriev I.V."/>
            <person name="Hibbett D.S."/>
        </authorList>
    </citation>
    <scope>NUCLEOTIDE SEQUENCE [LARGE SCALE GENOMIC DNA]</scope>
    <source>
        <strain evidence="3">RWD-64-598 SS2</strain>
    </source>
</reference>
<accession>A0A5M3MHR0</accession>
<evidence type="ECO:0000313" key="3">
    <source>
        <dbReference type="Proteomes" id="UP000053558"/>
    </source>
</evidence>
<gene>
    <name evidence="2" type="ORF">CONPUDRAFT_91792</name>
</gene>
<dbReference type="Proteomes" id="UP000053558">
    <property type="component" value="Unassembled WGS sequence"/>
</dbReference>
<feature type="compositionally biased region" description="Polar residues" evidence="1">
    <location>
        <begin position="191"/>
        <end position="201"/>
    </location>
</feature>
<feature type="region of interest" description="Disordered" evidence="1">
    <location>
        <begin position="270"/>
        <end position="332"/>
    </location>
</feature>
<evidence type="ECO:0000256" key="1">
    <source>
        <dbReference type="SAM" id="MobiDB-lite"/>
    </source>
</evidence>
<feature type="compositionally biased region" description="Polar residues" evidence="1">
    <location>
        <begin position="145"/>
        <end position="182"/>
    </location>
</feature>
<dbReference type="RefSeq" id="XP_007771379.1">
    <property type="nucleotide sequence ID" value="XM_007773189.1"/>
</dbReference>
<feature type="compositionally biased region" description="Basic and acidic residues" evidence="1">
    <location>
        <begin position="230"/>
        <end position="241"/>
    </location>
</feature>
<keyword evidence="3" id="KW-1185">Reference proteome</keyword>
<feature type="compositionally biased region" description="Polar residues" evidence="1">
    <location>
        <begin position="281"/>
        <end position="301"/>
    </location>
</feature>
<feature type="compositionally biased region" description="Polar residues" evidence="1">
    <location>
        <begin position="37"/>
        <end position="51"/>
    </location>
</feature>
<feature type="compositionally biased region" description="Basic residues" evidence="1">
    <location>
        <begin position="1"/>
        <end position="11"/>
    </location>
</feature>
<dbReference type="KEGG" id="cput:CONPUDRAFT_91792"/>
<comment type="caution">
    <text evidence="2">The sequence shown here is derived from an EMBL/GenBank/DDBJ whole genome shotgun (WGS) entry which is preliminary data.</text>
</comment>
<sequence>MSPSLSHRRHPSAPPAVVVQATKTPGLLSISKPARPSSRQQFNLQPPASNHKNARSPKQKQPQQARQSPVKADQSEDPSKASPAKKAADSDAVEKQEKTSSPQSPEKRPRGRQQGKPPKDKAPTSNAQTRRNNIRQPSPPIPSQAEDNASISSDTNRNPSSNSFDPFVVSSDSESDNSQAVATTVPRKGSTKQASPASNGASAGKPSRKRRAVPQAPTTPTPASKAVPIPRKEKAHTRPDLSRSAPIAAAAPIHANMRSSVAFSARFPVCDDTTDTENDDVPSTPTRSKSGWQQFEDSLTRSVPLPDKGFSFGVMNSPPPRARTTGHYRSPSEGVGVFNASFDEDMYGPGPNAEASEELKKLFGLLPNGTAHSNESRERLLGAFFANSAFQNSPSPDELPAPDF</sequence>
<dbReference type="GeneID" id="19211482"/>
<organism evidence="2 3">
    <name type="scientific">Coniophora puteana (strain RWD-64-598)</name>
    <name type="common">Brown rot fungus</name>
    <dbReference type="NCBI Taxonomy" id="741705"/>
    <lineage>
        <taxon>Eukaryota</taxon>
        <taxon>Fungi</taxon>
        <taxon>Dikarya</taxon>
        <taxon>Basidiomycota</taxon>
        <taxon>Agaricomycotina</taxon>
        <taxon>Agaricomycetes</taxon>
        <taxon>Agaricomycetidae</taxon>
        <taxon>Boletales</taxon>
        <taxon>Coniophorineae</taxon>
        <taxon>Coniophoraceae</taxon>
        <taxon>Coniophora</taxon>
    </lineage>
</organism>
<proteinExistence type="predicted"/>